<feature type="compositionally biased region" description="Acidic residues" evidence="1">
    <location>
        <begin position="31"/>
        <end position="40"/>
    </location>
</feature>
<gene>
    <name evidence="2" type="ORF">OVA965_LOCUS17631</name>
    <name evidence="3" type="ORF">TMI583_LOCUS17642</name>
</gene>
<reference evidence="2" key="1">
    <citation type="submission" date="2021-02" db="EMBL/GenBank/DDBJ databases">
        <authorList>
            <person name="Nowell W R."/>
        </authorList>
    </citation>
    <scope>NUCLEOTIDE SEQUENCE</scope>
</reference>
<comment type="caution">
    <text evidence="2">The sequence shown here is derived from an EMBL/GenBank/DDBJ whole genome shotgun (WGS) entry which is preliminary data.</text>
</comment>
<evidence type="ECO:0000313" key="2">
    <source>
        <dbReference type="EMBL" id="CAF1065432.1"/>
    </source>
</evidence>
<proteinExistence type="predicted"/>
<feature type="region of interest" description="Disordered" evidence="1">
    <location>
        <begin position="1"/>
        <end position="40"/>
    </location>
</feature>
<accession>A0A8S2DY17</accession>
<organism evidence="2 4">
    <name type="scientific">Didymodactylos carnosus</name>
    <dbReference type="NCBI Taxonomy" id="1234261"/>
    <lineage>
        <taxon>Eukaryota</taxon>
        <taxon>Metazoa</taxon>
        <taxon>Spiralia</taxon>
        <taxon>Gnathifera</taxon>
        <taxon>Rotifera</taxon>
        <taxon>Eurotatoria</taxon>
        <taxon>Bdelloidea</taxon>
        <taxon>Philodinida</taxon>
        <taxon>Philodinidae</taxon>
        <taxon>Didymodactylos</taxon>
    </lineage>
</organism>
<dbReference type="Proteomes" id="UP000682733">
    <property type="component" value="Unassembled WGS sequence"/>
</dbReference>
<dbReference type="AlphaFoldDB" id="A0A8S2DY17"/>
<dbReference type="EMBL" id="CAJOBA010008530">
    <property type="protein sequence ID" value="CAF3830531.1"/>
    <property type="molecule type" value="Genomic_DNA"/>
</dbReference>
<sequence>MPRGSKRRNQAQSALSHRWSSAKVSSSSESFSEEYSMDTDDEELPFNEKLCLTDSDVAEMCKSKCDMKYLSTLLYMSLRFFNTKWEDVDEYLKSIGFMTPKTSHKSATVFIKGDYEKFLNDLRKLLLLVIFDVALNETL</sequence>
<feature type="compositionally biased region" description="Low complexity" evidence="1">
    <location>
        <begin position="16"/>
        <end position="30"/>
    </location>
</feature>
<evidence type="ECO:0000313" key="4">
    <source>
        <dbReference type="Proteomes" id="UP000677228"/>
    </source>
</evidence>
<dbReference type="Proteomes" id="UP000677228">
    <property type="component" value="Unassembled WGS sequence"/>
</dbReference>
<evidence type="ECO:0000313" key="3">
    <source>
        <dbReference type="EMBL" id="CAF3830531.1"/>
    </source>
</evidence>
<protein>
    <submittedName>
        <fullName evidence="2">Uncharacterized protein</fullName>
    </submittedName>
</protein>
<name>A0A8S2DY17_9BILA</name>
<evidence type="ECO:0000256" key="1">
    <source>
        <dbReference type="SAM" id="MobiDB-lite"/>
    </source>
</evidence>
<dbReference type="EMBL" id="CAJNOK010008515">
    <property type="protein sequence ID" value="CAF1065432.1"/>
    <property type="molecule type" value="Genomic_DNA"/>
</dbReference>